<dbReference type="AlphaFoldDB" id="A0A1Y1Z1X4"/>
<dbReference type="GO" id="GO:0071034">
    <property type="term" value="P:CUT catabolic process"/>
    <property type="evidence" value="ECO:0007669"/>
    <property type="project" value="UniProtKB-ARBA"/>
</dbReference>
<dbReference type="Pfam" id="PF17215">
    <property type="entry name" value="Rrp44_S1"/>
    <property type="match status" value="1"/>
</dbReference>
<dbReference type="SUPFAM" id="SSF50249">
    <property type="entry name" value="Nucleic acid-binding proteins"/>
    <property type="match status" value="3"/>
</dbReference>
<comment type="cofactor">
    <cofactor evidence="1">
        <name>Mg(2+)</name>
        <dbReference type="ChEBI" id="CHEBI:18420"/>
    </cofactor>
</comment>
<dbReference type="PROSITE" id="PS01175">
    <property type="entry name" value="RIBONUCLEASE_II"/>
    <property type="match status" value="1"/>
</dbReference>
<dbReference type="PANTHER" id="PTHR23355">
    <property type="entry name" value="RIBONUCLEASE"/>
    <property type="match status" value="1"/>
</dbReference>
<dbReference type="InterPro" id="IPR041505">
    <property type="entry name" value="Dis3_CSD2"/>
</dbReference>
<dbReference type="SMART" id="SM00955">
    <property type="entry name" value="RNB"/>
    <property type="match status" value="1"/>
</dbReference>
<organism evidence="19 20">
    <name type="scientific">Basidiobolus meristosporus CBS 931.73</name>
    <dbReference type="NCBI Taxonomy" id="1314790"/>
    <lineage>
        <taxon>Eukaryota</taxon>
        <taxon>Fungi</taxon>
        <taxon>Fungi incertae sedis</taxon>
        <taxon>Zoopagomycota</taxon>
        <taxon>Entomophthoromycotina</taxon>
        <taxon>Basidiobolomycetes</taxon>
        <taxon>Basidiobolales</taxon>
        <taxon>Basidiobolaceae</taxon>
        <taxon>Basidiobolus</taxon>
    </lineage>
</organism>
<keyword evidence="11" id="KW-0269">Exonuclease</keyword>
<dbReference type="InterPro" id="IPR002716">
    <property type="entry name" value="PIN_dom"/>
</dbReference>
<evidence type="ECO:0000256" key="12">
    <source>
        <dbReference type="ARBA" id="ARBA00022884"/>
    </source>
</evidence>
<dbReference type="STRING" id="1314790.A0A1Y1Z1X4"/>
<dbReference type="EMBL" id="MCFE01000037">
    <property type="protein sequence ID" value="ORY04209.1"/>
    <property type="molecule type" value="Genomic_DNA"/>
</dbReference>
<evidence type="ECO:0000256" key="9">
    <source>
        <dbReference type="ARBA" id="ARBA00022801"/>
    </source>
</evidence>
<evidence type="ECO:0000313" key="20">
    <source>
        <dbReference type="Proteomes" id="UP000193498"/>
    </source>
</evidence>
<dbReference type="GO" id="GO:0016075">
    <property type="term" value="P:rRNA catabolic process"/>
    <property type="evidence" value="ECO:0007669"/>
    <property type="project" value="TreeGrafter"/>
</dbReference>
<evidence type="ECO:0000256" key="13">
    <source>
        <dbReference type="ARBA" id="ARBA00023242"/>
    </source>
</evidence>
<evidence type="ECO:0000259" key="18">
    <source>
        <dbReference type="SMART" id="SM00955"/>
    </source>
</evidence>
<dbReference type="Gene3D" id="2.40.50.700">
    <property type="match status" value="1"/>
</dbReference>
<evidence type="ECO:0000256" key="2">
    <source>
        <dbReference type="ARBA" id="ARBA00004496"/>
    </source>
</evidence>
<dbReference type="GO" id="GO:0071031">
    <property type="term" value="P:nuclear mRNA surveillance of mRNA 3'-end processing"/>
    <property type="evidence" value="ECO:0007669"/>
    <property type="project" value="TreeGrafter"/>
</dbReference>
<dbReference type="GO" id="GO:0006364">
    <property type="term" value="P:rRNA processing"/>
    <property type="evidence" value="ECO:0007669"/>
    <property type="project" value="UniProtKB-KW"/>
</dbReference>
<dbReference type="Pfam" id="PF17216">
    <property type="entry name" value="Rrp44_CSD1"/>
    <property type="match status" value="1"/>
</dbReference>
<dbReference type="InterPro" id="IPR022966">
    <property type="entry name" value="RNase_II/R_CS"/>
</dbReference>
<dbReference type="Gene3D" id="2.40.50.690">
    <property type="match status" value="1"/>
</dbReference>
<comment type="subcellular location">
    <subcellularLocation>
        <location evidence="2">Cytoplasm</location>
    </subcellularLocation>
    <subcellularLocation>
        <location evidence="3">Nucleus</location>
        <location evidence="3">Nucleolus</location>
    </subcellularLocation>
</comment>
<reference evidence="19 20" key="1">
    <citation type="submission" date="2016-07" db="EMBL/GenBank/DDBJ databases">
        <title>Pervasive Adenine N6-methylation of Active Genes in Fungi.</title>
        <authorList>
            <consortium name="DOE Joint Genome Institute"/>
            <person name="Mondo S.J."/>
            <person name="Dannebaum R.O."/>
            <person name="Kuo R.C."/>
            <person name="Labutti K."/>
            <person name="Haridas S."/>
            <person name="Kuo A."/>
            <person name="Salamov A."/>
            <person name="Ahrendt S.R."/>
            <person name="Lipzen A."/>
            <person name="Sullivan W."/>
            <person name="Andreopoulos W.B."/>
            <person name="Clum A."/>
            <person name="Lindquist E."/>
            <person name="Daum C."/>
            <person name="Ramamoorthy G.K."/>
            <person name="Gryganskyi A."/>
            <person name="Culley D."/>
            <person name="Magnuson J.K."/>
            <person name="James T.Y."/>
            <person name="O'Malley M.A."/>
            <person name="Stajich J.E."/>
            <person name="Spatafora J.W."/>
            <person name="Visel A."/>
            <person name="Grigoriev I.V."/>
        </authorList>
    </citation>
    <scope>NUCLEOTIDE SEQUENCE [LARGE SCALE GENOMIC DNA]</scope>
    <source>
        <strain evidence="19 20">CBS 931.73</strain>
    </source>
</reference>
<comment type="similarity">
    <text evidence="4 15">Belongs to the RNR ribonuclease family.</text>
</comment>
<evidence type="ECO:0000256" key="15">
    <source>
        <dbReference type="RuleBase" id="RU003901"/>
    </source>
</evidence>
<feature type="domain" description="RNB" evidence="18">
    <location>
        <begin position="481"/>
        <end position="813"/>
    </location>
</feature>
<evidence type="ECO:0000256" key="16">
    <source>
        <dbReference type="SAM" id="MobiDB-lite"/>
    </source>
</evidence>
<keyword evidence="5" id="KW-0963">Cytoplasm</keyword>
<keyword evidence="9" id="KW-0378">Hydrolase</keyword>
<dbReference type="InterPro" id="IPR050180">
    <property type="entry name" value="RNR_Ribonuclease"/>
</dbReference>
<proteinExistence type="inferred from homology"/>
<name>A0A1Y1Z1X4_9FUNG</name>
<keyword evidence="7" id="KW-0540">Nuclease</keyword>
<evidence type="ECO:0000256" key="6">
    <source>
        <dbReference type="ARBA" id="ARBA00022552"/>
    </source>
</evidence>
<gene>
    <name evidence="19" type="ORF">K493DRAFT_380367</name>
</gene>
<evidence type="ECO:0000256" key="3">
    <source>
        <dbReference type="ARBA" id="ARBA00004604"/>
    </source>
</evidence>
<dbReference type="FunFam" id="2.40.50.700:FF:000001">
    <property type="entry name" value="Exosome complex exonuclease exoribonuclease (Rrp44)"/>
    <property type="match status" value="1"/>
</dbReference>
<dbReference type="SUPFAM" id="SSF88723">
    <property type="entry name" value="PIN domain-like"/>
    <property type="match status" value="1"/>
</dbReference>
<dbReference type="InterPro" id="IPR033771">
    <property type="entry name" value="Rrp44_CSD1"/>
</dbReference>
<dbReference type="GO" id="GO:0000176">
    <property type="term" value="C:nuclear exosome (RNase complex)"/>
    <property type="evidence" value="ECO:0007669"/>
    <property type="project" value="TreeGrafter"/>
</dbReference>
<evidence type="ECO:0000256" key="4">
    <source>
        <dbReference type="ARBA" id="ARBA00005785"/>
    </source>
</evidence>
<dbReference type="FunCoup" id="A0A1Y1Z1X4">
    <property type="interactions" value="1159"/>
</dbReference>
<feature type="compositionally biased region" description="Basic and acidic residues" evidence="16">
    <location>
        <begin position="321"/>
        <end position="330"/>
    </location>
</feature>
<sequence>MLRSKSFVKRTKKGNVVRVVKEHYLRDDIWCSCSGCQVCKHEQPILSLSPQMNPLFEHQHYIIPDTNIFMNQIDIVEHPLFYDVIVLQTVLEELRNLSLPVYNRLRAVINDTNRRFYVFSNEHNRDTYVERIKDESPNDRNDRAIRVATKWYNEHLKDIEVKDGLKVILLSDDAANRAKAKEEGIPTCSVREYIEALDKPELLDMIAQSETAAAQVGVDKKLQHEEYLTSLQISSGLKAGNLHQGTLNISLHNYLEGTIYAMVEGEDREIMILGRTNLNRAVHGDTIAVKLLPKSEWKKSSQPSAAVIDEDDEKNVEESNEDSKEAKSEDVAATQTESSESNERAQPTGKVVGIIRRNWRPYCGFIEKKSVRIANNSTAPQNVLFVPIDQRVPKIKIRTRQANNLLGQRIIVSIDSWAKNTTYPAGHFIKALGEAGDRNTETEVLLLEHDVPHHEFSQQVLNDLPPEGTEWIASEQEIARRTDLRHLNVCSIDPPGCTDIDDALHVRTLPNGNYEVGVHIADVTHFVKNGTAMDNEAASRGTTVYLVDRRIDMLPPLLGTNLCSLRSNVDRLAFSCIWELNEQAEIQDVRFTKSIIASKASLTYDEAQLRIDDARMQDDLTKGIRILNNLAKKLRQSRINSGALTLASPEVRFNLENDSQDPVDVELKELKETNALVEEFMLLANISVAKKIFSHFPDSSMLRRHPTPPESKFEQLLKATEALGFKINIESSKALADSLDTAVIPDDPYFNKLLRIMTTRCMMQAVYFSSGTVPQQEFVHYGLATPIYTHFTSPIRRYADVMVHRLLSACIGVEGSYSAELTDKDKMSKISDVLNRRHRMAQHASRSSVELYTNLFFRGKLVQEEGYVTRVLKNGFIVLVPRYGIESIVHANPTDSKDTPYFTYNTTTDSLDANDSSVSIKLFSKVTVQLTVDEDLVGGGSGGMRQKLRMDLVEPHIPGLSVTKQETTRVVKGKNLDKEDEQVVKRVKKTTQVIN</sequence>
<dbReference type="FunFam" id="3.40.50.1010:FF:000010">
    <property type="entry name" value="Exosome complex exonuclease DIS3"/>
    <property type="match status" value="1"/>
</dbReference>
<evidence type="ECO:0000256" key="5">
    <source>
        <dbReference type="ARBA" id="ARBA00022490"/>
    </source>
</evidence>
<feature type="domain" description="PIN" evidence="17">
    <location>
        <begin position="60"/>
        <end position="178"/>
    </location>
</feature>
<evidence type="ECO:0000256" key="7">
    <source>
        <dbReference type="ARBA" id="ARBA00022722"/>
    </source>
</evidence>
<evidence type="ECO:0000256" key="8">
    <source>
        <dbReference type="ARBA" id="ARBA00022759"/>
    </source>
</evidence>
<keyword evidence="13" id="KW-0539">Nucleus</keyword>
<dbReference type="GO" id="GO:0005730">
    <property type="term" value="C:nucleolus"/>
    <property type="evidence" value="ECO:0007669"/>
    <property type="project" value="UniProtKB-SubCell"/>
</dbReference>
<dbReference type="Pfam" id="PF17849">
    <property type="entry name" value="OB_Dis3"/>
    <property type="match status" value="1"/>
</dbReference>
<dbReference type="CDD" id="cd09862">
    <property type="entry name" value="PIN_Rrp44-like"/>
    <property type="match status" value="1"/>
</dbReference>
<dbReference type="InterPro" id="IPR012340">
    <property type="entry name" value="NA-bd_OB-fold"/>
</dbReference>
<dbReference type="GO" id="GO:0003723">
    <property type="term" value="F:RNA binding"/>
    <property type="evidence" value="ECO:0007669"/>
    <property type="project" value="UniProtKB-KW"/>
</dbReference>
<feature type="compositionally biased region" description="Acidic residues" evidence="16">
    <location>
        <begin position="308"/>
        <end position="320"/>
    </location>
</feature>
<keyword evidence="12" id="KW-0694">RNA-binding</keyword>
<dbReference type="GO" id="GO:0004519">
    <property type="term" value="F:endonuclease activity"/>
    <property type="evidence" value="ECO:0007669"/>
    <property type="project" value="UniProtKB-KW"/>
</dbReference>
<dbReference type="InParanoid" id="A0A1Y1Z1X4"/>
<evidence type="ECO:0000256" key="11">
    <source>
        <dbReference type="ARBA" id="ARBA00022839"/>
    </source>
</evidence>
<dbReference type="Gene3D" id="3.40.50.1010">
    <property type="entry name" value="5'-nuclease"/>
    <property type="match status" value="1"/>
</dbReference>
<keyword evidence="10" id="KW-0271">Exosome</keyword>
<evidence type="ECO:0000256" key="10">
    <source>
        <dbReference type="ARBA" id="ARBA00022835"/>
    </source>
</evidence>
<comment type="caution">
    <text evidence="19">The sequence shown here is derived from an EMBL/GenBank/DDBJ whole genome shotgun (WGS) entry which is preliminary data.</text>
</comment>
<dbReference type="InterPro" id="IPR029060">
    <property type="entry name" value="PIN-like_dom_sf"/>
</dbReference>
<dbReference type="InterPro" id="IPR001900">
    <property type="entry name" value="RNase_II/R"/>
</dbReference>
<evidence type="ECO:0000259" key="17">
    <source>
        <dbReference type="SMART" id="SM00670"/>
    </source>
</evidence>
<dbReference type="OrthoDB" id="372421at2759"/>
<keyword evidence="6" id="KW-0698">rRNA processing</keyword>
<dbReference type="PANTHER" id="PTHR23355:SF35">
    <property type="entry name" value="EXOSOME COMPLEX EXONUCLEASE RRP44"/>
    <property type="match status" value="1"/>
</dbReference>
<dbReference type="Pfam" id="PF00773">
    <property type="entry name" value="RNB"/>
    <property type="match status" value="1"/>
</dbReference>
<evidence type="ECO:0000313" key="19">
    <source>
        <dbReference type="EMBL" id="ORY04209.1"/>
    </source>
</evidence>
<keyword evidence="20" id="KW-1185">Reference proteome</keyword>
<accession>A0A1Y1Z1X4</accession>
<dbReference type="Proteomes" id="UP000193498">
    <property type="component" value="Unassembled WGS sequence"/>
</dbReference>
<dbReference type="InterPro" id="IPR033770">
    <property type="entry name" value="RRP44_S1"/>
</dbReference>
<dbReference type="GO" id="GO:0000175">
    <property type="term" value="F:3'-5'-RNA exonuclease activity"/>
    <property type="evidence" value="ECO:0007669"/>
    <property type="project" value="UniProtKB-ARBA"/>
</dbReference>
<keyword evidence="8" id="KW-0255">Endonuclease</keyword>
<evidence type="ECO:0000256" key="1">
    <source>
        <dbReference type="ARBA" id="ARBA00001946"/>
    </source>
</evidence>
<dbReference type="GO" id="GO:0000177">
    <property type="term" value="C:cytoplasmic exosome (RNase complex)"/>
    <property type="evidence" value="ECO:0007669"/>
    <property type="project" value="TreeGrafter"/>
</dbReference>
<dbReference type="Pfam" id="PF13638">
    <property type="entry name" value="PIN_4"/>
    <property type="match status" value="1"/>
</dbReference>
<feature type="region of interest" description="Disordered" evidence="16">
    <location>
        <begin position="301"/>
        <end position="349"/>
    </location>
</feature>
<evidence type="ECO:0000256" key="14">
    <source>
        <dbReference type="ARBA" id="ARBA00077930"/>
    </source>
</evidence>
<protein>
    <recommendedName>
        <fullName evidence="14">Ribosomal RNA-processing protein 44</fullName>
    </recommendedName>
</protein>
<dbReference type="Gene3D" id="2.40.50.140">
    <property type="entry name" value="Nucleic acid-binding proteins"/>
    <property type="match status" value="1"/>
</dbReference>
<dbReference type="SMART" id="SM00670">
    <property type="entry name" value="PINc"/>
    <property type="match status" value="1"/>
</dbReference>